<feature type="compositionally biased region" description="Basic and acidic residues" evidence="1">
    <location>
        <begin position="19"/>
        <end position="36"/>
    </location>
</feature>
<feature type="compositionally biased region" description="Polar residues" evidence="1">
    <location>
        <begin position="38"/>
        <end position="50"/>
    </location>
</feature>
<dbReference type="EMBL" id="JAMSHJ010000004">
    <property type="protein sequence ID" value="KAI5416332.1"/>
    <property type="molecule type" value="Genomic_DNA"/>
</dbReference>
<accession>A0A9D5AL95</accession>
<proteinExistence type="predicted"/>
<dbReference type="PANTHER" id="PTHR10492">
    <property type="match status" value="1"/>
</dbReference>
<dbReference type="PANTHER" id="PTHR10492:SF93">
    <property type="entry name" value="ATP-DEPENDENT DNA HELICASE"/>
    <property type="match status" value="1"/>
</dbReference>
<protein>
    <recommendedName>
        <fullName evidence="4">Helitron helicase-like domain-containing protein</fullName>
    </recommendedName>
</protein>
<evidence type="ECO:0000313" key="2">
    <source>
        <dbReference type="EMBL" id="KAI5416332.1"/>
    </source>
</evidence>
<organism evidence="2 3">
    <name type="scientific">Pisum sativum</name>
    <name type="common">Garden pea</name>
    <name type="synonym">Lathyrus oleraceus</name>
    <dbReference type="NCBI Taxonomy" id="3888"/>
    <lineage>
        <taxon>Eukaryota</taxon>
        <taxon>Viridiplantae</taxon>
        <taxon>Streptophyta</taxon>
        <taxon>Embryophyta</taxon>
        <taxon>Tracheophyta</taxon>
        <taxon>Spermatophyta</taxon>
        <taxon>Magnoliopsida</taxon>
        <taxon>eudicotyledons</taxon>
        <taxon>Gunneridae</taxon>
        <taxon>Pentapetalae</taxon>
        <taxon>rosids</taxon>
        <taxon>fabids</taxon>
        <taxon>Fabales</taxon>
        <taxon>Fabaceae</taxon>
        <taxon>Papilionoideae</taxon>
        <taxon>50 kb inversion clade</taxon>
        <taxon>NPAAA clade</taxon>
        <taxon>Hologalegina</taxon>
        <taxon>IRL clade</taxon>
        <taxon>Fabeae</taxon>
        <taxon>Lathyrus</taxon>
    </lineage>
</organism>
<reference evidence="2 3" key="1">
    <citation type="journal article" date="2022" name="Nat. Genet.">
        <title>Improved pea reference genome and pan-genome highlight genomic features and evolutionary characteristics.</title>
        <authorList>
            <person name="Yang T."/>
            <person name="Liu R."/>
            <person name="Luo Y."/>
            <person name="Hu S."/>
            <person name="Wang D."/>
            <person name="Wang C."/>
            <person name="Pandey M.K."/>
            <person name="Ge S."/>
            <person name="Xu Q."/>
            <person name="Li N."/>
            <person name="Li G."/>
            <person name="Huang Y."/>
            <person name="Saxena R.K."/>
            <person name="Ji Y."/>
            <person name="Li M."/>
            <person name="Yan X."/>
            <person name="He Y."/>
            <person name="Liu Y."/>
            <person name="Wang X."/>
            <person name="Xiang C."/>
            <person name="Varshney R.K."/>
            <person name="Ding H."/>
            <person name="Gao S."/>
            <person name="Zong X."/>
        </authorList>
    </citation>
    <scope>NUCLEOTIDE SEQUENCE [LARGE SCALE GENOMIC DNA]</scope>
    <source>
        <strain evidence="2 3">cv. Zhongwan 6</strain>
    </source>
</reference>
<dbReference type="Gramene" id="Psat04G0140500-T1">
    <property type="protein sequence ID" value="KAI5416332.1"/>
    <property type="gene ID" value="KIW84_041405"/>
</dbReference>
<evidence type="ECO:0008006" key="4">
    <source>
        <dbReference type="Google" id="ProtNLM"/>
    </source>
</evidence>
<gene>
    <name evidence="2" type="ORF">KIW84_041405</name>
</gene>
<evidence type="ECO:0000256" key="1">
    <source>
        <dbReference type="SAM" id="MobiDB-lite"/>
    </source>
</evidence>
<name>A0A9D5AL95_PEA</name>
<dbReference type="AlphaFoldDB" id="A0A9D5AL95"/>
<keyword evidence="3" id="KW-1185">Reference proteome</keyword>
<comment type="caution">
    <text evidence="2">The sequence shown here is derived from an EMBL/GenBank/DDBJ whole genome shotgun (WGS) entry which is preliminary data.</text>
</comment>
<evidence type="ECO:0000313" key="3">
    <source>
        <dbReference type="Proteomes" id="UP001058974"/>
    </source>
</evidence>
<dbReference type="Proteomes" id="UP001058974">
    <property type="component" value="Chromosome 4"/>
</dbReference>
<sequence length="324" mass="37771">MNSDFNSDNVDEDDYDPFTAHRSDDESSSDFEEHKTPFSINGNSPTSSQGEKLDNRFNNGDGPLTLRIQDMYTTEFQKRGLPHAHILIFFHPSNKYPRPEDIDKIISVEVLDPLKEPKLYKLVKSHMVHGPCGLENLRSPCMKDTKCSKYYPKKIQATTIVDQDGYPVYKRRDDGHIIDKNGIILHNGHVVPHNPSFFLKYEEHINMKWCNQSTSIKYLFKYINKDSDRISDVIQSCDDNINGEKKKNDEIKQYLDCRYISPSEACWRIFSFSIHGRKPVVERLFFHMEGENFIYYKDFEQIGNVLLKPSVTESMFTAWFEANL</sequence>
<feature type="region of interest" description="Disordered" evidence="1">
    <location>
        <begin position="1"/>
        <end position="60"/>
    </location>
</feature>